<dbReference type="RefSeq" id="WP_218284536.1">
    <property type="nucleotide sequence ID" value="NZ_CP076448.1"/>
</dbReference>
<evidence type="ECO:0000313" key="5">
    <source>
        <dbReference type="Proteomes" id="UP000694001"/>
    </source>
</evidence>
<reference evidence="4" key="1">
    <citation type="submission" date="2021-06" db="EMBL/GenBank/DDBJ databases">
        <title>Elioraea tepida, sp. nov., a moderately thermophilic aerobic anoxygenic phototrophic bacterium isolated from an alkaline siliceous hot spring mat community in Yellowstone National Park, WY, USA.</title>
        <authorList>
            <person name="Saini M.K."/>
            <person name="Yoshida S."/>
            <person name="Sebastian A."/>
            <person name="Hirose S."/>
            <person name="Hara E."/>
            <person name="Tamaki H."/>
            <person name="Soulier N.T."/>
            <person name="Albert I."/>
            <person name="Hanada S."/>
            <person name="Bryant D.A."/>
            <person name="Tank M."/>
        </authorList>
    </citation>
    <scope>NUCLEOTIDE SEQUENCE</scope>
    <source>
        <strain evidence="4">MS-P2</strain>
    </source>
</reference>
<comment type="subcellular location">
    <subcellularLocation>
        <location evidence="1">Cell envelope</location>
    </subcellularLocation>
</comment>
<evidence type="ECO:0000256" key="2">
    <source>
        <dbReference type="ARBA" id="ARBA00023054"/>
    </source>
</evidence>
<gene>
    <name evidence="4" type="ORF">KO353_10045</name>
</gene>
<organism evidence="4 5">
    <name type="scientific">Elioraea tepida</name>
    <dbReference type="NCBI Taxonomy" id="2843330"/>
    <lineage>
        <taxon>Bacteria</taxon>
        <taxon>Pseudomonadati</taxon>
        <taxon>Pseudomonadota</taxon>
        <taxon>Alphaproteobacteria</taxon>
        <taxon>Acetobacterales</taxon>
        <taxon>Elioraeaceae</taxon>
        <taxon>Elioraea</taxon>
    </lineage>
</organism>
<dbReference type="KEGG" id="elio:KO353_10045"/>
<dbReference type="PANTHER" id="PTHR32347">
    <property type="entry name" value="EFFLUX SYSTEM COMPONENT YKNX-RELATED"/>
    <property type="match status" value="1"/>
</dbReference>
<dbReference type="Proteomes" id="UP000694001">
    <property type="component" value="Chromosome"/>
</dbReference>
<accession>A0A975TZX9</accession>
<keyword evidence="2" id="KW-0175">Coiled coil</keyword>
<dbReference type="Pfam" id="PF25973">
    <property type="entry name" value="BSH_CzcB"/>
    <property type="match status" value="1"/>
</dbReference>
<evidence type="ECO:0000259" key="3">
    <source>
        <dbReference type="Pfam" id="PF25973"/>
    </source>
</evidence>
<dbReference type="EMBL" id="CP076448">
    <property type="protein sequence ID" value="QXM23655.1"/>
    <property type="molecule type" value="Genomic_DNA"/>
</dbReference>
<dbReference type="InterPro" id="IPR050465">
    <property type="entry name" value="UPF0194_transport"/>
</dbReference>
<evidence type="ECO:0000256" key="1">
    <source>
        <dbReference type="ARBA" id="ARBA00004196"/>
    </source>
</evidence>
<feature type="domain" description="CzcB-like barrel-sandwich hybrid" evidence="3">
    <location>
        <begin position="346"/>
        <end position="468"/>
    </location>
</feature>
<keyword evidence="5" id="KW-1185">Reference proteome</keyword>
<sequence>MNAPGTATPGGDALARRLAELRDRRLAPDWPGLVLAFARDLTLAEAGAVIGATASGLSVLAPAEAGTLPEGWAQAARAALETRAVVAREAGARAWLMAAPLDGASALVVLAPCASPVDRALTRERLALLSAFAEASGLAAASSALVPAAAAAEAARAKRSAGDEEAGLAAAAARLAALLPSGTRLALGLVRGGRVAALALSDQPAVNPRTELVRALALAMEEALDRGETLALPDASGTSAAARAFPKVLASPGCLVVPDRAAGACALVLWRDSPTASAEATAALLRPALALLGDGTRNSAARRRRARHLARLWPVAALTLLVGLAAVTPRPDEVVASFVAQPSVVHVVTAPFDGVLEASSVRPGDLVSEGEVLARLSTRELELELAAVRARAANDRREAAIARAAGQPAQEMIAELSARRSEAQRALLEHRLALAQIRAPASGAVLAGDLRRSLGQALARGQTLFEIAAPDDLRAELLLPEARAHLVRPGQRGWLSPAADPAARVPITIERVRPMAEVVQGRNVFRAIALLPEGHGDTPLRPGAEGVARVEVGETTWLAWAVGDAGMSLRRLLWM</sequence>
<dbReference type="PANTHER" id="PTHR32347:SF23">
    <property type="entry name" value="BLL5650 PROTEIN"/>
    <property type="match status" value="1"/>
</dbReference>
<dbReference type="AlphaFoldDB" id="A0A975TZX9"/>
<dbReference type="GO" id="GO:0030313">
    <property type="term" value="C:cell envelope"/>
    <property type="evidence" value="ECO:0007669"/>
    <property type="project" value="UniProtKB-SubCell"/>
</dbReference>
<evidence type="ECO:0000313" key="4">
    <source>
        <dbReference type="EMBL" id="QXM23655.1"/>
    </source>
</evidence>
<proteinExistence type="predicted"/>
<dbReference type="InterPro" id="IPR058647">
    <property type="entry name" value="BSH_CzcB-like"/>
</dbReference>
<name>A0A975TZX9_9PROT</name>
<protein>
    <submittedName>
        <fullName evidence="4">HlyD family efflux transporter periplasmic adaptor subunit</fullName>
    </submittedName>
</protein>